<reference evidence="1 2" key="1">
    <citation type="submission" date="2020-08" db="EMBL/GenBank/DDBJ databases">
        <title>Genome public.</title>
        <authorList>
            <person name="Liu C."/>
            <person name="Sun Q."/>
        </authorList>
    </citation>
    <scope>NUCLEOTIDE SEQUENCE [LARGE SCALE GENOMIC DNA]</scope>
    <source>
        <strain evidence="1 2">NSJ-10</strain>
    </source>
</reference>
<evidence type="ECO:0000313" key="2">
    <source>
        <dbReference type="Proteomes" id="UP000615234"/>
    </source>
</evidence>
<dbReference type="EMBL" id="JACOOX010000003">
    <property type="protein sequence ID" value="MBC5662360.1"/>
    <property type="molecule type" value="Genomic_DNA"/>
</dbReference>
<proteinExistence type="predicted"/>
<dbReference type="RefSeq" id="WP_186847507.1">
    <property type="nucleotide sequence ID" value="NZ_JACOOX010000003.1"/>
</dbReference>
<name>A0A8I0ANZ4_9FIRM</name>
<dbReference type="GO" id="GO:0016791">
    <property type="term" value="F:phosphatase activity"/>
    <property type="evidence" value="ECO:0007669"/>
    <property type="project" value="TreeGrafter"/>
</dbReference>
<dbReference type="InterPro" id="IPR006439">
    <property type="entry name" value="HAD-SF_hydro_IA"/>
</dbReference>
<organism evidence="1 2">
    <name type="scientific">Coprococcus hominis</name>
    <name type="common">ex Liu et al. 2022</name>
    <dbReference type="NCBI Taxonomy" id="2763039"/>
    <lineage>
        <taxon>Bacteria</taxon>
        <taxon>Bacillati</taxon>
        <taxon>Bacillota</taxon>
        <taxon>Clostridia</taxon>
        <taxon>Lachnospirales</taxon>
        <taxon>Lachnospiraceae</taxon>
        <taxon>Coprococcus</taxon>
    </lineage>
</organism>
<sequence>MIKGAIFDIDGTLIDSMEMWEHAAERYLAGMGIEAEPHLQKKLYTFTITESAEYLKKNYSLSKTILEIIDGINETIGAFYRNEAEPKPGIIEFLSALQERKIPMTVATATDRVHIEAVLKHNHMGQFFKKILTCSEVGIGKEHPDIYIQAAKCMQTNIAETWVFEDAYHGARTAFDAGFKVCGIYDAASAEHINELKKYSTLYVDNTKELYNIFFL</sequence>
<dbReference type="SFLD" id="SFLDG01129">
    <property type="entry name" value="C1.5:_HAD__Beta-PGM__Phosphata"/>
    <property type="match status" value="1"/>
</dbReference>
<dbReference type="Proteomes" id="UP000615234">
    <property type="component" value="Unassembled WGS sequence"/>
</dbReference>
<gene>
    <name evidence="1" type="ORF">H8S09_05540</name>
</gene>
<comment type="caution">
    <text evidence="1">The sequence shown here is derived from an EMBL/GenBank/DDBJ whole genome shotgun (WGS) entry which is preliminary data.</text>
</comment>
<dbReference type="InterPro" id="IPR041492">
    <property type="entry name" value="HAD_2"/>
</dbReference>
<dbReference type="PRINTS" id="PR00413">
    <property type="entry name" value="HADHALOGNASE"/>
</dbReference>
<dbReference type="PANTHER" id="PTHR18901">
    <property type="entry name" value="2-DEOXYGLUCOSE-6-PHOSPHATE PHOSPHATASE 2"/>
    <property type="match status" value="1"/>
</dbReference>
<dbReference type="SUPFAM" id="SSF56784">
    <property type="entry name" value="HAD-like"/>
    <property type="match status" value="1"/>
</dbReference>
<keyword evidence="2" id="KW-1185">Reference proteome</keyword>
<dbReference type="InterPro" id="IPR036412">
    <property type="entry name" value="HAD-like_sf"/>
</dbReference>
<dbReference type="Gene3D" id="1.10.150.240">
    <property type="entry name" value="Putative phosphatase, domain 2"/>
    <property type="match status" value="1"/>
</dbReference>
<accession>A0A8I0ANZ4</accession>
<dbReference type="Gene3D" id="3.40.50.1000">
    <property type="entry name" value="HAD superfamily/HAD-like"/>
    <property type="match status" value="1"/>
</dbReference>
<dbReference type="InterPro" id="IPR023198">
    <property type="entry name" value="PGP-like_dom2"/>
</dbReference>
<dbReference type="InterPro" id="IPR023214">
    <property type="entry name" value="HAD_sf"/>
</dbReference>
<evidence type="ECO:0000313" key="1">
    <source>
        <dbReference type="EMBL" id="MBC5662360.1"/>
    </source>
</evidence>
<dbReference type="PANTHER" id="PTHR18901:SF38">
    <property type="entry name" value="PSEUDOURIDINE-5'-PHOSPHATASE"/>
    <property type="match status" value="1"/>
</dbReference>
<dbReference type="SFLD" id="SFLDS00003">
    <property type="entry name" value="Haloacid_Dehalogenase"/>
    <property type="match status" value="1"/>
</dbReference>
<dbReference type="Pfam" id="PF13419">
    <property type="entry name" value="HAD_2"/>
    <property type="match status" value="1"/>
</dbReference>
<dbReference type="NCBIfam" id="TIGR01509">
    <property type="entry name" value="HAD-SF-IA-v3"/>
    <property type="match status" value="1"/>
</dbReference>
<dbReference type="CDD" id="cd07505">
    <property type="entry name" value="HAD_BPGM-like"/>
    <property type="match status" value="1"/>
</dbReference>
<dbReference type="AlphaFoldDB" id="A0A8I0ANZ4"/>
<protein>
    <submittedName>
        <fullName evidence="1">HAD family phosphatase</fullName>
    </submittedName>
</protein>